<accession>A0A813PD15</accession>
<evidence type="ECO:0000256" key="1">
    <source>
        <dbReference type="ARBA" id="ARBA00004245"/>
    </source>
</evidence>
<comment type="similarity">
    <text evidence="11">Belongs to the TRAFAC class myosin-kinesin ATPase superfamily. Myosin family.</text>
</comment>
<dbReference type="InterPro" id="IPR027417">
    <property type="entry name" value="P-loop_NTPase"/>
</dbReference>
<keyword evidence="7 11" id="KW-0518">Myosin</keyword>
<dbReference type="PANTHER" id="PTHR46256:SF3">
    <property type="entry name" value="MYOSIN MOTOR DOMAIN-CONTAINING PROTEIN"/>
    <property type="match status" value="1"/>
</dbReference>
<dbReference type="GO" id="GO:0004674">
    <property type="term" value="F:protein serine/threonine kinase activity"/>
    <property type="evidence" value="ECO:0007669"/>
    <property type="project" value="TreeGrafter"/>
</dbReference>
<keyword evidence="3" id="KW-0963">Cytoplasm</keyword>
<gene>
    <name evidence="13" type="ORF">IZO911_LOCUS4146</name>
</gene>
<dbReference type="Proteomes" id="UP000663860">
    <property type="component" value="Unassembled WGS sequence"/>
</dbReference>
<evidence type="ECO:0000256" key="10">
    <source>
        <dbReference type="ARBA" id="ARBA00023273"/>
    </source>
</evidence>
<feature type="domain" description="Myosin motor" evidence="12">
    <location>
        <begin position="8"/>
        <end position="986"/>
    </location>
</feature>
<reference evidence="13" key="1">
    <citation type="submission" date="2021-02" db="EMBL/GenBank/DDBJ databases">
        <authorList>
            <person name="Nowell W R."/>
        </authorList>
    </citation>
    <scope>NUCLEOTIDE SEQUENCE</scope>
</reference>
<dbReference type="Gene3D" id="1.20.58.530">
    <property type="match status" value="1"/>
</dbReference>
<keyword evidence="4" id="KW-0677">Repeat</keyword>
<dbReference type="GO" id="GO:0005524">
    <property type="term" value="F:ATP binding"/>
    <property type="evidence" value="ECO:0007669"/>
    <property type="project" value="UniProtKB-UniRule"/>
</dbReference>
<keyword evidence="6 11" id="KW-0067">ATP-binding</keyword>
<protein>
    <recommendedName>
        <fullName evidence="12">Myosin motor domain-containing protein</fullName>
    </recommendedName>
</protein>
<sequence length="986" mass="115204">MVIQVGSGEINDLSILNILNENNLLYELRIRYKKGIIYTYIGDVLIAINPFKQLNIYEKQQHDLYKHIQYRNHSPPHIFWIADHAYRKLCLSKQSQCIIVTGESGSGKTESTKLMVSHIIYCSGNSGDRELQNRIIETSPLLEAFGNAQTCMNQNSSRFGKYLQLNFTDNGRIVGAKVYEYLLEKSRIVQHGSNERTFHFFYYLFAGLEKEDLNYFHLNDPETYRILKDPSGEKVFPNQTDFDHCRQMFNTQKNIMKRMGFTDKDINIVFTILSAILHLTNIQFTRDDETDGVYIEDEYPLEVVCTLLALDQEILTMALISTFSITKGEHVISLKNFDQANDCRDALAKALYERLFSWIQHDLYKHIQYRNHSPPHIFWVADHAYRKLCLSKQSQCIIVTGESGSGKTESTKLMVSHIIYCSGNSGDRELQNRIIETSPLLEAFGNAQTCMNQNSSRFGKYLQLNFTDNGRIVGAKVYEYLLEKSRIVQHGSNERTFHFFYYLFAGLEKEDLNYFHLNDPETYRILKDPSGEKVFPNQTDFDHCRQMFNTQKNIMKRMGFTDKDINIVFTILSAILHLTNIQFTRDDETDGVYIEDEYPLEVVCTLLALDQEMLTMALISTFSITKGEHVISLKNFDQANDCRDALAKALYERLFSWIVKQINNLLQPTRRLKNFDQANDCRDALAKALYERLFSWIVKQINNLLQPTRRNNSIDDDIYLTCSILDMSGFENFQMNSFEQLCINITNEHLQYYFNEHIFIQEQQDYQTECISYEKIHFQNNEDLIALFMDSLGILALLDEESHFPKANDESLVQKFHSHCKYHSRYIKPKGNETTFGIHHYAGKVVYDAHGFLEKNRDNLSINLIECMKKSGMELIKHLFVLTDEINHSSISPYTMTGYTKKHPNWYRKSSAIEHIQDHIPEQTNKSNQQELKFFKTNIHFKEYFNQNTVAFHFKISLAELLDRMKDTEPSFVRYVDQYVNVTYTF</sequence>
<dbReference type="SUPFAM" id="SSF52540">
    <property type="entry name" value="P-loop containing nucleoside triphosphate hydrolases"/>
    <property type="match status" value="3"/>
</dbReference>
<comment type="subcellular location">
    <subcellularLocation>
        <location evidence="2">Cell projection</location>
    </subcellularLocation>
    <subcellularLocation>
        <location evidence="1">Cytoplasm</location>
        <location evidence="1">Cytoskeleton</location>
    </subcellularLocation>
</comment>
<name>A0A813PD15_9BILA</name>
<evidence type="ECO:0000256" key="6">
    <source>
        <dbReference type="ARBA" id="ARBA00022840"/>
    </source>
</evidence>
<dbReference type="Gene3D" id="1.20.120.720">
    <property type="entry name" value="Myosin VI head, motor domain, U50 subdomain"/>
    <property type="match status" value="2"/>
</dbReference>
<dbReference type="PRINTS" id="PR00193">
    <property type="entry name" value="MYOSINHEAVY"/>
</dbReference>
<keyword evidence="11" id="KW-0009">Actin-binding</keyword>
<evidence type="ECO:0000256" key="7">
    <source>
        <dbReference type="ARBA" id="ARBA00023123"/>
    </source>
</evidence>
<comment type="caution">
    <text evidence="11">Lacks conserved residue(s) required for the propagation of feature annotation.</text>
</comment>
<evidence type="ECO:0000313" key="13">
    <source>
        <dbReference type="EMBL" id="CAF0751044.1"/>
    </source>
</evidence>
<dbReference type="SMART" id="SM00242">
    <property type="entry name" value="MYSc"/>
    <property type="match status" value="1"/>
</dbReference>
<dbReference type="GO" id="GO:0042995">
    <property type="term" value="C:cell projection"/>
    <property type="evidence" value="ECO:0007669"/>
    <property type="project" value="UniProtKB-SubCell"/>
</dbReference>
<dbReference type="PANTHER" id="PTHR46256">
    <property type="entry name" value="AGAP011099-PA"/>
    <property type="match status" value="1"/>
</dbReference>
<dbReference type="Gene3D" id="3.40.850.10">
    <property type="entry name" value="Kinesin motor domain"/>
    <property type="match status" value="2"/>
</dbReference>
<dbReference type="InterPro" id="IPR001609">
    <property type="entry name" value="Myosin_head_motor_dom-like"/>
</dbReference>
<organism evidence="13 14">
    <name type="scientific">Adineta steineri</name>
    <dbReference type="NCBI Taxonomy" id="433720"/>
    <lineage>
        <taxon>Eukaryota</taxon>
        <taxon>Metazoa</taxon>
        <taxon>Spiralia</taxon>
        <taxon>Gnathifera</taxon>
        <taxon>Rotifera</taxon>
        <taxon>Eurotatoria</taxon>
        <taxon>Bdelloidea</taxon>
        <taxon>Adinetida</taxon>
        <taxon>Adinetidae</taxon>
        <taxon>Adineta</taxon>
    </lineage>
</organism>
<proteinExistence type="inferred from homology"/>
<evidence type="ECO:0000259" key="12">
    <source>
        <dbReference type="PROSITE" id="PS51456"/>
    </source>
</evidence>
<evidence type="ECO:0000256" key="5">
    <source>
        <dbReference type="ARBA" id="ARBA00022741"/>
    </source>
</evidence>
<evidence type="ECO:0000256" key="4">
    <source>
        <dbReference type="ARBA" id="ARBA00022737"/>
    </source>
</evidence>
<dbReference type="GO" id="GO:0016459">
    <property type="term" value="C:myosin complex"/>
    <property type="evidence" value="ECO:0007669"/>
    <property type="project" value="UniProtKB-KW"/>
</dbReference>
<feature type="binding site" evidence="11">
    <location>
        <begin position="401"/>
        <end position="408"/>
    </location>
    <ligand>
        <name>ATP</name>
        <dbReference type="ChEBI" id="CHEBI:30616"/>
    </ligand>
</feature>
<dbReference type="InterPro" id="IPR052409">
    <property type="entry name" value="Myosin-III_kinase_activity"/>
</dbReference>
<keyword evidence="10" id="KW-0966">Cell projection</keyword>
<evidence type="ECO:0000313" key="14">
    <source>
        <dbReference type="Proteomes" id="UP000663860"/>
    </source>
</evidence>
<dbReference type="InterPro" id="IPR036961">
    <property type="entry name" value="Kinesin_motor_dom_sf"/>
</dbReference>
<dbReference type="AlphaFoldDB" id="A0A813PD15"/>
<dbReference type="EMBL" id="CAJNOE010000022">
    <property type="protein sequence ID" value="CAF0751044.1"/>
    <property type="molecule type" value="Genomic_DNA"/>
</dbReference>
<evidence type="ECO:0000256" key="8">
    <source>
        <dbReference type="ARBA" id="ARBA00023175"/>
    </source>
</evidence>
<keyword evidence="9" id="KW-0206">Cytoskeleton</keyword>
<keyword evidence="5 11" id="KW-0547">Nucleotide-binding</keyword>
<dbReference type="Pfam" id="PF00063">
    <property type="entry name" value="Myosin_head"/>
    <property type="match status" value="2"/>
</dbReference>
<dbReference type="GO" id="GO:0030832">
    <property type="term" value="P:regulation of actin filament length"/>
    <property type="evidence" value="ECO:0007669"/>
    <property type="project" value="TreeGrafter"/>
</dbReference>
<keyword evidence="8 11" id="KW-0505">Motor protein</keyword>
<evidence type="ECO:0000256" key="2">
    <source>
        <dbReference type="ARBA" id="ARBA00004316"/>
    </source>
</evidence>
<comment type="caution">
    <text evidence="13">The sequence shown here is derived from an EMBL/GenBank/DDBJ whole genome shotgun (WGS) entry which is preliminary data.</text>
</comment>
<evidence type="ECO:0000256" key="9">
    <source>
        <dbReference type="ARBA" id="ARBA00023212"/>
    </source>
</evidence>
<evidence type="ECO:0000256" key="3">
    <source>
        <dbReference type="ARBA" id="ARBA00022490"/>
    </source>
</evidence>
<dbReference type="PROSITE" id="PS51456">
    <property type="entry name" value="MYOSIN_MOTOR"/>
    <property type="match status" value="1"/>
</dbReference>
<dbReference type="GO" id="GO:0003779">
    <property type="term" value="F:actin binding"/>
    <property type="evidence" value="ECO:0007669"/>
    <property type="project" value="UniProtKB-KW"/>
</dbReference>
<dbReference type="GO" id="GO:0000146">
    <property type="term" value="F:microfilament motor activity"/>
    <property type="evidence" value="ECO:0007669"/>
    <property type="project" value="TreeGrafter"/>
</dbReference>
<evidence type="ECO:0000256" key="11">
    <source>
        <dbReference type="PROSITE-ProRule" id="PRU00782"/>
    </source>
</evidence>